<dbReference type="GO" id="GO:0006098">
    <property type="term" value="P:pentose-phosphate shunt"/>
    <property type="evidence" value="ECO:0007669"/>
    <property type="project" value="TreeGrafter"/>
</dbReference>
<dbReference type="InterPro" id="IPR005474">
    <property type="entry name" value="Transketolase_N"/>
</dbReference>
<protein>
    <submittedName>
        <fullName evidence="2">Transketolase</fullName>
    </submittedName>
</protein>
<dbReference type="GO" id="GO:0005829">
    <property type="term" value="C:cytosol"/>
    <property type="evidence" value="ECO:0007669"/>
    <property type="project" value="TreeGrafter"/>
</dbReference>
<organism evidence="2 3">
    <name type="scientific">Candidatus Agrococcus pullicola</name>
    <dbReference type="NCBI Taxonomy" id="2838429"/>
    <lineage>
        <taxon>Bacteria</taxon>
        <taxon>Bacillati</taxon>
        <taxon>Actinomycetota</taxon>
        <taxon>Actinomycetes</taxon>
        <taxon>Micrococcales</taxon>
        <taxon>Microbacteriaceae</taxon>
        <taxon>Agrococcus</taxon>
    </lineage>
</organism>
<dbReference type="InterPro" id="IPR033247">
    <property type="entry name" value="Transketolase_fam"/>
</dbReference>
<dbReference type="Pfam" id="PF00456">
    <property type="entry name" value="Transketolase_N"/>
    <property type="match status" value="1"/>
</dbReference>
<dbReference type="SUPFAM" id="SSF52518">
    <property type="entry name" value="Thiamin diphosphate-binding fold (THDP-binding)"/>
    <property type="match status" value="1"/>
</dbReference>
<dbReference type="AlphaFoldDB" id="A0A9D1YWZ4"/>
<reference evidence="2" key="2">
    <citation type="submission" date="2021-04" db="EMBL/GenBank/DDBJ databases">
        <authorList>
            <person name="Gilroy R."/>
        </authorList>
    </citation>
    <scope>NUCLEOTIDE SEQUENCE</scope>
    <source>
        <strain evidence="2">ChiGjej1B1-98</strain>
    </source>
</reference>
<sequence>MTREPRVIGGFESEEEYRLVAAATALPAWAVQQKGHGHAGTAMALAPLAHTLYQRVMRHAPNNPEWPGRDRFVLSAGHASLLQYVQLMFTGYGLEPADIAAARTFGSATPGHPEFGHTAGIEVTTGPLGQGVANAVGMAVALR</sequence>
<dbReference type="PANTHER" id="PTHR43522">
    <property type="entry name" value="TRANSKETOLASE"/>
    <property type="match status" value="1"/>
</dbReference>
<dbReference type="Proteomes" id="UP000824005">
    <property type="component" value="Unassembled WGS sequence"/>
</dbReference>
<dbReference type="GO" id="GO:0004802">
    <property type="term" value="F:transketolase activity"/>
    <property type="evidence" value="ECO:0007669"/>
    <property type="project" value="TreeGrafter"/>
</dbReference>
<feature type="domain" description="Transketolase N-terminal" evidence="1">
    <location>
        <begin position="18"/>
        <end position="141"/>
    </location>
</feature>
<proteinExistence type="predicted"/>
<accession>A0A9D1YWZ4</accession>
<dbReference type="GO" id="GO:0000287">
    <property type="term" value="F:magnesium ion binding"/>
    <property type="evidence" value="ECO:0007669"/>
    <property type="project" value="UniProtKB-ARBA"/>
</dbReference>
<evidence type="ECO:0000313" key="2">
    <source>
        <dbReference type="EMBL" id="HIY66816.1"/>
    </source>
</evidence>
<feature type="non-terminal residue" evidence="2">
    <location>
        <position position="143"/>
    </location>
</feature>
<reference evidence="2" key="1">
    <citation type="journal article" date="2021" name="PeerJ">
        <title>Extensive microbial diversity within the chicken gut microbiome revealed by metagenomics and culture.</title>
        <authorList>
            <person name="Gilroy R."/>
            <person name="Ravi A."/>
            <person name="Getino M."/>
            <person name="Pursley I."/>
            <person name="Horton D.L."/>
            <person name="Alikhan N.F."/>
            <person name="Baker D."/>
            <person name="Gharbi K."/>
            <person name="Hall N."/>
            <person name="Watson M."/>
            <person name="Adriaenssens E.M."/>
            <person name="Foster-Nyarko E."/>
            <person name="Jarju S."/>
            <person name="Secka A."/>
            <person name="Antonio M."/>
            <person name="Oren A."/>
            <person name="Chaudhuri R.R."/>
            <person name="La Ragione R."/>
            <person name="Hildebrand F."/>
            <person name="Pallen M.J."/>
        </authorList>
    </citation>
    <scope>NUCLEOTIDE SEQUENCE</scope>
    <source>
        <strain evidence="2">ChiGjej1B1-98</strain>
    </source>
</reference>
<dbReference type="InterPro" id="IPR029061">
    <property type="entry name" value="THDP-binding"/>
</dbReference>
<evidence type="ECO:0000313" key="3">
    <source>
        <dbReference type="Proteomes" id="UP000824005"/>
    </source>
</evidence>
<name>A0A9D1YWZ4_9MICO</name>
<gene>
    <name evidence="2" type="ORF">H9830_11130</name>
</gene>
<dbReference type="Gene3D" id="3.40.50.970">
    <property type="match status" value="1"/>
</dbReference>
<comment type="caution">
    <text evidence="2">The sequence shown here is derived from an EMBL/GenBank/DDBJ whole genome shotgun (WGS) entry which is preliminary data.</text>
</comment>
<dbReference type="EMBL" id="DXDC01000336">
    <property type="protein sequence ID" value="HIY66816.1"/>
    <property type="molecule type" value="Genomic_DNA"/>
</dbReference>
<dbReference type="PANTHER" id="PTHR43522:SF2">
    <property type="entry name" value="TRANSKETOLASE 1-RELATED"/>
    <property type="match status" value="1"/>
</dbReference>
<evidence type="ECO:0000259" key="1">
    <source>
        <dbReference type="Pfam" id="PF00456"/>
    </source>
</evidence>